<keyword evidence="2" id="KW-1185">Reference proteome</keyword>
<gene>
    <name evidence="1" type="ORF">QWJ38_11805</name>
</gene>
<dbReference type="EMBL" id="JAUHHC010000003">
    <property type="protein sequence ID" value="MDN3920966.1"/>
    <property type="molecule type" value="Genomic_DNA"/>
</dbReference>
<organism evidence="1 2">
    <name type="scientific">Roseateles violae</name>
    <dbReference type="NCBI Taxonomy" id="3058042"/>
    <lineage>
        <taxon>Bacteria</taxon>
        <taxon>Pseudomonadati</taxon>
        <taxon>Pseudomonadota</taxon>
        <taxon>Betaproteobacteria</taxon>
        <taxon>Burkholderiales</taxon>
        <taxon>Sphaerotilaceae</taxon>
        <taxon>Roseateles</taxon>
    </lineage>
</organism>
<protein>
    <recommendedName>
        <fullName evidence="3">Type II secretion system protein GspC N-terminal domain-containing protein</fullName>
    </recommendedName>
</protein>
<name>A0ABT8DRL7_9BURK</name>
<proteinExistence type="predicted"/>
<dbReference type="Proteomes" id="UP001228044">
    <property type="component" value="Unassembled WGS sequence"/>
</dbReference>
<comment type="caution">
    <text evidence="1">The sequence shown here is derived from an EMBL/GenBank/DDBJ whole genome shotgun (WGS) entry which is preliminary data.</text>
</comment>
<sequence>MMQDLRPKHVLLLLSAAGLAGWFGRLPPEPVPAMVQPRSDRWELAALPSQNDATSMVVQVASSSVWGPEIKAASEAPIENNRWRLAGVYGSGKHGGALVLFEDVQKAPQRLKVGEKLPSGHVIEAVDGNQVCIRVGRKLYRFGVELRD</sequence>
<reference evidence="1 2" key="1">
    <citation type="submission" date="2023-06" db="EMBL/GenBank/DDBJ databases">
        <title>Pelomonas sp. PFR6 16S ribosomal RNA gene Genome sequencing and assembly.</title>
        <authorList>
            <person name="Woo H."/>
        </authorList>
    </citation>
    <scope>NUCLEOTIDE SEQUENCE [LARGE SCALE GENOMIC DNA]</scope>
    <source>
        <strain evidence="1 2">PFR6</strain>
    </source>
</reference>
<accession>A0ABT8DRL7</accession>
<evidence type="ECO:0000313" key="1">
    <source>
        <dbReference type="EMBL" id="MDN3920966.1"/>
    </source>
</evidence>
<evidence type="ECO:0000313" key="2">
    <source>
        <dbReference type="Proteomes" id="UP001228044"/>
    </source>
</evidence>
<evidence type="ECO:0008006" key="3">
    <source>
        <dbReference type="Google" id="ProtNLM"/>
    </source>
</evidence>
<dbReference type="RefSeq" id="WP_290359283.1">
    <property type="nucleotide sequence ID" value="NZ_JAUHHC010000003.1"/>
</dbReference>